<keyword evidence="1" id="KW-0472">Membrane</keyword>
<organism evidence="3 4">
    <name type="scientific">Nguyenibacter vanlangensis</name>
    <dbReference type="NCBI Taxonomy" id="1216886"/>
    <lineage>
        <taxon>Bacteria</taxon>
        <taxon>Pseudomonadati</taxon>
        <taxon>Pseudomonadota</taxon>
        <taxon>Alphaproteobacteria</taxon>
        <taxon>Acetobacterales</taxon>
        <taxon>Acetobacteraceae</taxon>
        <taxon>Nguyenibacter</taxon>
    </lineage>
</organism>
<sequence length="276" mass="29694">MSYALELPEMPPLFGSARDWSRELLLSLAAGTFLGLTGPFGSYRNTSHLGVLAYWVGTTLYGALLLGLTVRPAIGLGRRRGFPPWGTFGPSLLLAAIPLSLGCHVIAARLWPQSVARIGLLGWYGQTLVISLPLALGYLAGTRPGTVSAPRPTPVPDATAGPKSRCAIAPAFWQRLPPDLDRDLVALQMEDHYVRVHTANGSALVLLPLRQAVAELPSSLGMQTHRSWWVCHHAVTGTVRDGRNLRLRLKTGVEAPISRNNIASVRAAGLLALERP</sequence>
<keyword evidence="1" id="KW-1133">Transmembrane helix</keyword>
<dbReference type="GO" id="GO:0003677">
    <property type="term" value="F:DNA binding"/>
    <property type="evidence" value="ECO:0007669"/>
    <property type="project" value="UniProtKB-KW"/>
</dbReference>
<feature type="transmembrane region" description="Helical" evidence="1">
    <location>
        <begin position="91"/>
        <end position="111"/>
    </location>
</feature>
<feature type="transmembrane region" description="Helical" evidence="1">
    <location>
        <begin position="24"/>
        <end position="43"/>
    </location>
</feature>
<evidence type="ECO:0000313" key="4">
    <source>
        <dbReference type="Proteomes" id="UP000534870"/>
    </source>
</evidence>
<reference evidence="3 4" key="1">
    <citation type="submission" date="2020-06" db="EMBL/GenBank/DDBJ databases">
        <title>Description of novel acetic acid bacteria.</title>
        <authorList>
            <person name="Sombolestani A."/>
        </authorList>
    </citation>
    <scope>NUCLEOTIDE SEQUENCE [LARGE SCALE GENOMIC DNA]</scope>
    <source>
        <strain evidence="3 4">LMG 31431</strain>
    </source>
</reference>
<feature type="domain" description="HTH LytTR-type" evidence="2">
    <location>
        <begin position="182"/>
        <end position="271"/>
    </location>
</feature>
<evidence type="ECO:0000256" key="1">
    <source>
        <dbReference type="SAM" id="Phobius"/>
    </source>
</evidence>
<dbReference type="Pfam" id="PF04397">
    <property type="entry name" value="LytTR"/>
    <property type="match status" value="1"/>
</dbReference>
<comment type="caution">
    <text evidence="3">The sequence shown here is derived from an EMBL/GenBank/DDBJ whole genome shotgun (WGS) entry which is preliminary data.</text>
</comment>
<evidence type="ECO:0000259" key="2">
    <source>
        <dbReference type="PROSITE" id="PS50930"/>
    </source>
</evidence>
<dbReference type="InterPro" id="IPR007492">
    <property type="entry name" value="LytTR_DNA-bd_dom"/>
</dbReference>
<name>A0A7Y7IYI6_9PROT</name>
<dbReference type="Gene3D" id="2.40.50.1020">
    <property type="entry name" value="LytTr DNA-binding domain"/>
    <property type="match status" value="1"/>
</dbReference>
<dbReference type="PROSITE" id="PS50930">
    <property type="entry name" value="HTH_LYTTR"/>
    <property type="match status" value="1"/>
</dbReference>
<accession>A0A7Y7IYI6</accession>
<dbReference type="Proteomes" id="UP000534870">
    <property type="component" value="Unassembled WGS sequence"/>
</dbReference>
<dbReference type="SMART" id="SM00850">
    <property type="entry name" value="LytTR"/>
    <property type="match status" value="1"/>
</dbReference>
<dbReference type="AlphaFoldDB" id="A0A7Y7IYI6"/>
<dbReference type="EMBL" id="JABXXP010000371">
    <property type="protein sequence ID" value="NVN12226.1"/>
    <property type="molecule type" value="Genomic_DNA"/>
</dbReference>
<dbReference type="RefSeq" id="WP_176640844.1">
    <property type="nucleotide sequence ID" value="NZ_JABXXP010000371.1"/>
</dbReference>
<keyword evidence="1" id="KW-0812">Transmembrane</keyword>
<keyword evidence="3" id="KW-0238">DNA-binding</keyword>
<gene>
    <name evidence="3" type="ORF">HUK84_14035</name>
</gene>
<protein>
    <submittedName>
        <fullName evidence="3">LytTR family transcriptional regulator DNA-binding domain-containing protein</fullName>
    </submittedName>
</protein>
<feature type="transmembrane region" description="Helical" evidence="1">
    <location>
        <begin position="123"/>
        <end position="141"/>
    </location>
</feature>
<evidence type="ECO:0000313" key="3">
    <source>
        <dbReference type="EMBL" id="NVN12226.1"/>
    </source>
</evidence>
<proteinExistence type="predicted"/>
<feature type="transmembrane region" description="Helical" evidence="1">
    <location>
        <begin position="49"/>
        <end position="70"/>
    </location>
</feature>